<dbReference type="SUPFAM" id="SSF53613">
    <property type="entry name" value="Ribokinase-like"/>
    <property type="match status" value="1"/>
</dbReference>
<dbReference type="GO" id="GO:0005524">
    <property type="term" value="F:ATP binding"/>
    <property type="evidence" value="ECO:0007669"/>
    <property type="project" value="UniProtKB-KW"/>
</dbReference>
<evidence type="ECO:0000256" key="6">
    <source>
        <dbReference type="PIRNR" id="PIRNR000535"/>
    </source>
</evidence>
<dbReference type="PROSITE" id="PS00584">
    <property type="entry name" value="PFKB_KINASES_2"/>
    <property type="match status" value="1"/>
</dbReference>
<keyword evidence="9" id="KW-1185">Reference proteome</keyword>
<dbReference type="GO" id="GO:0005829">
    <property type="term" value="C:cytosol"/>
    <property type="evidence" value="ECO:0007669"/>
    <property type="project" value="TreeGrafter"/>
</dbReference>
<keyword evidence="4 8" id="KW-0418">Kinase</keyword>
<dbReference type="STRING" id="561176.SAMN04488561_3935"/>
<dbReference type="EMBL" id="FNUC01000004">
    <property type="protein sequence ID" value="SEF10411.1"/>
    <property type="molecule type" value="Genomic_DNA"/>
</dbReference>
<accession>A0A1H5PBG1</accession>
<gene>
    <name evidence="8" type="ORF">SAMN04488561_3935</name>
</gene>
<keyword evidence="3" id="KW-0547">Nucleotide-binding</keyword>
<comment type="similarity">
    <text evidence="1">Belongs to the carbohydrate kinase PfkB family.</text>
</comment>
<dbReference type="Proteomes" id="UP000181980">
    <property type="component" value="Unassembled WGS sequence"/>
</dbReference>
<name>A0A1H5PBG1_9ACTN</name>
<keyword evidence="5" id="KW-0067">ATP-binding</keyword>
<dbReference type="PANTHER" id="PTHR46566">
    <property type="entry name" value="1-PHOSPHOFRUCTOKINASE-RELATED"/>
    <property type="match status" value="1"/>
</dbReference>
<evidence type="ECO:0000256" key="5">
    <source>
        <dbReference type="ARBA" id="ARBA00022840"/>
    </source>
</evidence>
<dbReference type="AlphaFoldDB" id="A0A1H5PBG1"/>
<dbReference type="Gene3D" id="3.40.1190.20">
    <property type="match status" value="1"/>
</dbReference>
<protein>
    <submittedName>
        <fullName evidence="8">1-phosphofructokinase</fullName>
    </submittedName>
</protein>
<evidence type="ECO:0000259" key="7">
    <source>
        <dbReference type="Pfam" id="PF00294"/>
    </source>
</evidence>
<evidence type="ECO:0000256" key="1">
    <source>
        <dbReference type="ARBA" id="ARBA00010688"/>
    </source>
</evidence>
<evidence type="ECO:0000313" key="9">
    <source>
        <dbReference type="Proteomes" id="UP000181980"/>
    </source>
</evidence>
<dbReference type="GO" id="GO:0008443">
    <property type="term" value="F:phosphofructokinase activity"/>
    <property type="evidence" value="ECO:0007669"/>
    <property type="project" value="TreeGrafter"/>
</dbReference>
<dbReference type="PANTHER" id="PTHR46566:SF2">
    <property type="entry name" value="ATP-DEPENDENT 6-PHOSPHOFRUCTOKINASE ISOZYME 2"/>
    <property type="match status" value="1"/>
</dbReference>
<dbReference type="OrthoDB" id="9801219at2"/>
<dbReference type="InterPro" id="IPR017583">
    <property type="entry name" value="Tagatose/fructose_Pkinase"/>
</dbReference>
<proteinExistence type="inferred from homology"/>
<organism evidence="8 9">
    <name type="scientific">Jiangella alba</name>
    <dbReference type="NCBI Taxonomy" id="561176"/>
    <lineage>
        <taxon>Bacteria</taxon>
        <taxon>Bacillati</taxon>
        <taxon>Actinomycetota</taxon>
        <taxon>Actinomycetes</taxon>
        <taxon>Jiangellales</taxon>
        <taxon>Jiangellaceae</taxon>
        <taxon>Jiangella</taxon>
    </lineage>
</organism>
<dbReference type="PIRSF" id="PIRSF000535">
    <property type="entry name" value="1PFK/6PFK/LacC"/>
    <property type="match status" value="1"/>
</dbReference>
<keyword evidence="2 6" id="KW-0808">Transferase</keyword>
<dbReference type="RefSeq" id="WP_069109728.1">
    <property type="nucleotide sequence ID" value="NZ_FNUC01000004.1"/>
</dbReference>
<evidence type="ECO:0000256" key="4">
    <source>
        <dbReference type="ARBA" id="ARBA00022777"/>
    </source>
</evidence>
<evidence type="ECO:0000256" key="2">
    <source>
        <dbReference type="ARBA" id="ARBA00022679"/>
    </source>
</evidence>
<reference evidence="9" key="1">
    <citation type="submission" date="2016-10" db="EMBL/GenBank/DDBJ databases">
        <authorList>
            <person name="Varghese N."/>
            <person name="Submissions S."/>
        </authorList>
    </citation>
    <scope>NUCLEOTIDE SEQUENCE [LARGE SCALE GENOMIC DNA]</scope>
    <source>
        <strain evidence="9">DSM 45237</strain>
    </source>
</reference>
<dbReference type="InterPro" id="IPR002173">
    <property type="entry name" value="Carboh/pur_kinase_PfkB_CS"/>
</dbReference>
<dbReference type="InterPro" id="IPR029056">
    <property type="entry name" value="Ribokinase-like"/>
</dbReference>
<feature type="domain" description="Carbohydrate kinase PfkB" evidence="7">
    <location>
        <begin position="26"/>
        <end position="292"/>
    </location>
</feature>
<sequence>MTLSDVALFAPSPVLTLTIEDQAGRPDIHVHAGGQGVWQARMLVTLGVSVTMCCVLAGETGTVLRHLIEDEGVTVKAVDGTGRNGAYVHDRRDGERVEVAEAPSDPLTRHELDELYGLTLSAGLDAGAVLLSGPSDHPEAGEALPADAYRRLAADLRAVGKPVVADLAGDRLAAVLESGLTVVKVSHEELLADGRAATDDQEALIRAMHEVHDEGAQHVIVTRAHDPLLVLADDVVRIVRMPRLQSADTHGAGDSLTAGVTATLARGGDIEDAVRLGAAAGMLNVTRHGLGTGDAEAVLKLRDLVEVERLERSGS</sequence>
<dbReference type="InterPro" id="IPR011611">
    <property type="entry name" value="PfkB_dom"/>
</dbReference>
<evidence type="ECO:0000313" key="8">
    <source>
        <dbReference type="EMBL" id="SEF10411.1"/>
    </source>
</evidence>
<evidence type="ECO:0000256" key="3">
    <source>
        <dbReference type="ARBA" id="ARBA00022741"/>
    </source>
</evidence>
<dbReference type="Pfam" id="PF00294">
    <property type="entry name" value="PfkB"/>
    <property type="match status" value="1"/>
</dbReference>